<reference evidence="1 2" key="1">
    <citation type="submission" date="2023-08" db="EMBL/GenBank/DDBJ databases">
        <title>Oxalobacteraceae gen .nov., isolated from river sludge outside the plant.</title>
        <authorList>
            <person name="Zhao S.Y."/>
        </authorList>
    </citation>
    <scope>NUCLEOTIDE SEQUENCE [LARGE SCALE GENOMIC DNA]</scope>
    <source>
        <strain evidence="1 2">R-40</strain>
    </source>
</reference>
<accession>A0ABU1BTU9</accession>
<sequence length="69" mass="7480">MQNIVIVMTARRDQTGDTIRITIPYNTAIAMLSGVKASAMKILIVRMPAMTDSNDKRLGASVFNVAALI</sequence>
<gene>
    <name evidence="1" type="ORF">Q8A64_18530</name>
</gene>
<keyword evidence="2" id="KW-1185">Reference proteome</keyword>
<organism evidence="1 2">
    <name type="scientific">Keguizhuia sedimenti</name>
    <dbReference type="NCBI Taxonomy" id="3064264"/>
    <lineage>
        <taxon>Bacteria</taxon>
        <taxon>Pseudomonadati</taxon>
        <taxon>Pseudomonadota</taxon>
        <taxon>Betaproteobacteria</taxon>
        <taxon>Burkholderiales</taxon>
        <taxon>Oxalobacteraceae</taxon>
        <taxon>Keguizhuia</taxon>
    </lineage>
</organism>
<evidence type="ECO:0000313" key="2">
    <source>
        <dbReference type="Proteomes" id="UP001225596"/>
    </source>
</evidence>
<proteinExistence type="predicted"/>
<protein>
    <submittedName>
        <fullName evidence="1">Uncharacterized protein</fullName>
    </submittedName>
</protein>
<comment type="caution">
    <text evidence="1">The sequence shown here is derived from an EMBL/GenBank/DDBJ whole genome shotgun (WGS) entry which is preliminary data.</text>
</comment>
<evidence type="ECO:0000313" key="1">
    <source>
        <dbReference type="EMBL" id="MDQ9172402.1"/>
    </source>
</evidence>
<name>A0ABU1BTU9_9BURK</name>
<dbReference type="Proteomes" id="UP001225596">
    <property type="component" value="Unassembled WGS sequence"/>
</dbReference>
<dbReference type="RefSeq" id="WP_338438456.1">
    <property type="nucleotide sequence ID" value="NZ_JAUYVH010000024.1"/>
</dbReference>
<dbReference type="EMBL" id="JAUYVH010000024">
    <property type="protein sequence ID" value="MDQ9172402.1"/>
    <property type="molecule type" value="Genomic_DNA"/>
</dbReference>